<proteinExistence type="predicted"/>
<evidence type="ECO:0000313" key="2">
    <source>
        <dbReference type="Proteomes" id="UP001283361"/>
    </source>
</evidence>
<comment type="caution">
    <text evidence="1">The sequence shown here is derived from an EMBL/GenBank/DDBJ whole genome shotgun (WGS) entry which is preliminary data.</text>
</comment>
<reference evidence="1" key="1">
    <citation type="journal article" date="2023" name="G3 (Bethesda)">
        <title>A reference genome for the long-term kleptoplast-retaining sea slug Elysia crispata morphotype clarki.</title>
        <authorList>
            <person name="Eastman K.E."/>
            <person name="Pendleton A.L."/>
            <person name="Shaikh M.A."/>
            <person name="Suttiyut T."/>
            <person name="Ogas R."/>
            <person name="Tomko P."/>
            <person name="Gavelis G."/>
            <person name="Widhalm J.R."/>
            <person name="Wisecaver J.H."/>
        </authorList>
    </citation>
    <scope>NUCLEOTIDE SEQUENCE</scope>
    <source>
        <strain evidence="1">ECLA1</strain>
    </source>
</reference>
<organism evidence="1 2">
    <name type="scientific">Elysia crispata</name>
    <name type="common">lettuce slug</name>
    <dbReference type="NCBI Taxonomy" id="231223"/>
    <lineage>
        <taxon>Eukaryota</taxon>
        <taxon>Metazoa</taxon>
        <taxon>Spiralia</taxon>
        <taxon>Lophotrochozoa</taxon>
        <taxon>Mollusca</taxon>
        <taxon>Gastropoda</taxon>
        <taxon>Heterobranchia</taxon>
        <taxon>Euthyneura</taxon>
        <taxon>Panpulmonata</taxon>
        <taxon>Sacoglossa</taxon>
        <taxon>Placobranchoidea</taxon>
        <taxon>Plakobranchidae</taxon>
        <taxon>Elysia</taxon>
    </lineage>
</organism>
<protein>
    <submittedName>
        <fullName evidence="1">Uncharacterized protein</fullName>
    </submittedName>
</protein>
<sequence length="162" mass="18221">MILNTSTSHLPVAGVCPEFKYANRIGQEQVWRVVLEQETEATSIWTHYDRALTSGKLLEKSGTQTNYFILSNITTQLTGTPSRPFTFLSFPISSRAVPQSSQIQTRIAKNFKRYIDRLGSSQRFDWLIGRGQLRAMGIMPRAGAQVRPDTHAKFETVEAGDV</sequence>
<evidence type="ECO:0000313" key="1">
    <source>
        <dbReference type="EMBL" id="KAK3770854.1"/>
    </source>
</evidence>
<accession>A0AAE0ZK10</accession>
<dbReference type="EMBL" id="JAWDGP010003786">
    <property type="protein sequence ID" value="KAK3770854.1"/>
    <property type="molecule type" value="Genomic_DNA"/>
</dbReference>
<gene>
    <name evidence="1" type="ORF">RRG08_036454</name>
</gene>
<keyword evidence="2" id="KW-1185">Reference proteome</keyword>
<dbReference type="Proteomes" id="UP001283361">
    <property type="component" value="Unassembled WGS sequence"/>
</dbReference>
<dbReference type="AlphaFoldDB" id="A0AAE0ZK10"/>
<name>A0AAE0ZK10_9GAST</name>